<dbReference type="Gene3D" id="1.10.3080.10">
    <property type="entry name" value="Clc chloride channel"/>
    <property type="match status" value="1"/>
</dbReference>
<organism evidence="11 12">
    <name type="scientific">Streptococcus agalactiae CCUG 29376</name>
    <dbReference type="NCBI Taxonomy" id="1105255"/>
    <lineage>
        <taxon>Bacteria</taxon>
        <taxon>Bacillati</taxon>
        <taxon>Bacillota</taxon>
        <taxon>Bacilli</taxon>
        <taxon>Lactobacillales</taxon>
        <taxon>Streptococcaceae</taxon>
        <taxon>Streptococcus</taxon>
    </lineage>
</organism>
<protein>
    <submittedName>
        <fullName evidence="11">Voltage-gated chloride channel family protein</fullName>
    </submittedName>
</protein>
<dbReference type="Pfam" id="PF00654">
    <property type="entry name" value="Voltage_CLC"/>
    <property type="match status" value="1"/>
</dbReference>
<feature type="transmembrane region" description="Helical" evidence="10">
    <location>
        <begin position="196"/>
        <end position="220"/>
    </location>
</feature>
<evidence type="ECO:0000256" key="7">
    <source>
        <dbReference type="ARBA" id="ARBA00023173"/>
    </source>
</evidence>
<feature type="transmembrane region" description="Helical" evidence="10">
    <location>
        <begin position="159"/>
        <end position="184"/>
    </location>
</feature>
<keyword evidence="2" id="KW-0813">Transport</keyword>
<feature type="transmembrane region" description="Helical" evidence="10">
    <location>
        <begin position="392"/>
        <end position="411"/>
    </location>
</feature>
<feature type="transmembrane region" description="Helical" evidence="10">
    <location>
        <begin position="264"/>
        <end position="284"/>
    </location>
</feature>
<proteinExistence type="predicted"/>
<evidence type="ECO:0000256" key="2">
    <source>
        <dbReference type="ARBA" id="ARBA00022448"/>
    </source>
</evidence>
<evidence type="ECO:0000313" key="12">
    <source>
        <dbReference type="Proteomes" id="UP000015267"/>
    </source>
</evidence>
<feature type="transmembrane region" description="Helical" evidence="10">
    <location>
        <begin position="12"/>
        <end position="38"/>
    </location>
</feature>
<accession>A0AAV3JLY8</accession>
<dbReference type="EMBL" id="ANDB01000013">
    <property type="protein sequence ID" value="EPW17030.1"/>
    <property type="molecule type" value="Genomic_DNA"/>
</dbReference>
<dbReference type="SUPFAM" id="SSF81340">
    <property type="entry name" value="Clc chloride channel"/>
    <property type="match status" value="1"/>
</dbReference>
<keyword evidence="3 10" id="KW-0812">Transmembrane</keyword>
<keyword evidence="9" id="KW-0407">Ion channel</keyword>
<dbReference type="GO" id="GO:0034707">
    <property type="term" value="C:chloride channel complex"/>
    <property type="evidence" value="ECO:0007669"/>
    <property type="project" value="UniProtKB-KW"/>
</dbReference>
<dbReference type="PANTHER" id="PTHR43427:SF6">
    <property type="entry name" value="CHLORIDE CHANNEL PROTEIN CLC-E"/>
    <property type="match status" value="1"/>
</dbReference>
<feature type="transmembrane region" description="Helical" evidence="10">
    <location>
        <begin position="304"/>
        <end position="327"/>
    </location>
</feature>
<comment type="caution">
    <text evidence="11">The sequence shown here is derived from an EMBL/GenBank/DDBJ whole genome shotgun (WGS) entry which is preliminary data.</text>
</comment>
<name>A0AAV3JLY8_STRAG</name>
<evidence type="ECO:0000256" key="6">
    <source>
        <dbReference type="ARBA" id="ARBA00023136"/>
    </source>
</evidence>
<feature type="transmembrane region" description="Helical" evidence="10">
    <location>
        <begin position="339"/>
        <end position="372"/>
    </location>
</feature>
<evidence type="ECO:0000256" key="1">
    <source>
        <dbReference type="ARBA" id="ARBA00004141"/>
    </source>
</evidence>
<gene>
    <name evidence="11" type="ORF">SAG0055_06705</name>
</gene>
<comment type="subcellular location">
    <subcellularLocation>
        <location evidence="1">Membrane</location>
        <topology evidence="1">Multi-pass membrane protein</topology>
    </subcellularLocation>
</comment>
<feature type="transmembrane region" description="Helical" evidence="10">
    <location>
        <begin position="109"/>
        <end position="129"/>
    </location>
</feature>
<feature type="transmembrane region" description="Helical" evidence="10">
    <location>
        <begin position="66"/>
        <end position="83"/>
    </location>
</feature>
<keyword evidence="6 10" id="KW-0472">Membrane</keyword>
<dbReference type="PRINTS" id="PR00762">
    <property type="entry name" value="CLCHANNEL"/>
</dbReference>
<evidence type="ECO:0000256" key="8">
    <source>
        <dbReference type="ARBA" id="ARBA00023214"/>
    </source>
</evidence>
<reference evidence="11 12" key="1">
    <citation type="submission" date="2012-10" db="EMBL/GenBank/DDBJ databases">
        <authorList>
            <person name="Zadoks R.N."/>
            <person name="Moroni P."/>
            <person name="Richards V.P."/>
            <person name="Durkin S.A.S."/>
            <person name="Kim M."/>
            <person name="Pavinski Bitar P.D."/>
            <person name="Stanhope M.J."/>
            <person name="Town C.D."/>
            <person name="Venter J.C."/>
        </authorList>
    </citation>
    <scope>NUCLEOTIDE SEQUENCE [LARGE SCALE GENOMIC DNA]</scope>
    <source>
        <strain evidence="11 12">CCUG 29376</strain>
    </source>
</reference>
<dbReference type="PANTHER" id="PTHR43427">
    <property type="entry name" value="CHLORIDE CHANNEL PROTEIN CLC-E"/>
    <property type="match status" value="1"/>
</dbReference>
<keyword evidence="4 10" id="KW-1133">Transmembrane helix</keyword>
<keyword evidence="5" id="KW-0406">Ion transport</keyword>
<dbReference type="InterPro" id="IPR050368">
    <property type="entry name" value="ClC-type_chloride_channel"/>
</dbReference>
<dbReference type="CDD" id="cd01033">
    <property type="entry name" value="ClC_like"/>
    <property type="match status" value="1"/>
</dbReference>
<feature type="transmembrane region" description="Helical" evidence="10">
    <location>
        <begin position="232"/>
        <end position="252"/>
    </location>
</feature>
<dbReference type="InterPro" id="IPR001807">
    <property type="entry name" value="ClC"/>
</dbReference>
<evidence type="ECO:0000256" key="9">
    <source>
        <dbReference type="ARBA" id="ARBA00023303"/>
    </source>
</evidence>
<sequence length="423" mass="45849">MLNFKMVSRLYYAVKFMIAVLFMTVMAGVGAILMHYVLMFTEWLAFGNSRENTLSLLNSVTPIKRVLSLTLVSFLASLSWYYLQIKPKQITSIKQQVVFKDFSVKKSPYWLHIGHAFLQLIYVGAGGPIGKEGAPREFGAINAGKISDLLALKVLDKRLLIISAAAAGLSAVYQVPLASVFFAFETLALGISLKNIVTLLASTFGAASIAQLVISTAPLYHISKMSLNSQSLAFMFLIVLCVTPIAISFRYLNQKVTERRIKNIKILLSLPVVSLIVSVLSIVYPQILGNGNALVQEVFKGTTVSLIAILVVLKMIATLSTLCAGAYGGILTPSFSIGACLGFLLASISIPLLPHISIVTSMLVGAAIFLAITMRAPLTAVGLVISFTGQSVITIVPLTIAVLFATAYDYFIRKMRSLYVNPY</sequence>
<evidence type="ECO:0000256" key="4">
    <source>
        <dbReference type="ARBA" id="ARBA00022989"/>
    </source>
</evidence>
<evidence type="ECO:0000256" key="10">
    <source>
        <dbReference type="SAM" id="Phobius"/>
    </source>
</evidence>
<dbReference type="GO" id="GO:0005254">
    <property type="term" value="F:chloride channel activity"/>
    <property type="evidence" value="ECO:0007669"/>
    <property type="project" value="UniProtKB-KW"/>
</dbReference>
<dbReference type="Proteomes" id="UP000015267">
    <property type="component" value="Unassembled WGS sequence"/>
</dbReference>
<dbReference type="AlphaFoldDB" id="A0AAV3JLY8"/>
<evidence type="ECO:0000256" key="5">
    <source>
        <dbReference type="ARBA" id="ARBA00023065"/>
    </source>
</evidence>
<evidence type="ECO:0000313" key="11">
    <source>
        <dbReference type="EMBL" id="EPW17030.1"/>
    </source>
</evidence>
<keyword evidence="7" id="KW-0869">Chloride channel</keyword>
<dbReference type="InterPro" id="IPR014743">
    <property type="entry name" value="Cl-channel_core"/>
</dbReference>
<evidence type="ECO:0000256" key="3">
    <source>
        <dbReference type="ARBA" id="ARBA00022692"/>
    </source>
</evidence>
<keyword evidence="8" id="KW-0868">Chloride</keyword>